<accession>A0A1T4LNR1</accession>
<dbReference type="STRING" id="28136.SAMN02745202_00467"/>
<dbReference type="InterPro" id="IPR019620">
    <property type="entry name" value="Metal-bd_prot_put"/>
</dbReference>
<name>A0A1T4LNR1_9BACT</name>
<reference evidence="1 2" key="1">
    <citation type="submission" date="2017-02" db="EMBL/GenBank/DDBJ databases">
        <authorList>
            <person name="Peterson S.W."/>
        </authorList>
    </citation>
    <scope>NUCLEOTIDE SEQUENCE [LARGE SCALE GENOMIC DNA]</scope>
    <source>
        <strain evidence="1 2">ATCC 43324</strain>
    </source>
</reference>
<evidence type="ECO:0000313" key="1">
    <source>
        <dbReference type="EMBL" id="SJZ56277.1"/>
    </source>
</evidence>
<dbReference type="Proteomes" id="UP000190065">
    <property type="component" value="Unassembled WGS sequence"/>
</dbReference>
<dbReference type="NCBIfam" id="TIGR03853">
    <property type="entry name" value="matur_matur"/>
    <property type="match status" value="1"/>
</dbReference>
<proteinExistence type="predicted"/>
<gene>
    <name evidence="1" type="ORF">SAMN02745202_00467</name>
</gene>
<protein>
    <submittedName>
        <fullName evidence="1">Probable metal-binding protein</fullName>
    </submittedName>
</protein>
<sequence length="104" mass="11806">MAHLLPSKPCISMYLCIKNQNKINKTIMAHGHDILHMMEGNNYQNKEELVNAIIEKFGPNERFHTCSVDGFTAKEMVDFLEARGKFKPSPTGGLTVDMTQMCHH</sequence>
<dbReference type="Pfam" id="PF10678">
    <property type="entry name" value="DUF2492"/>
    <property type="match status" value="1"/>
</dbReference>
<dbReference type="EMBL" id="FUXK01000004">
    <property type="protein sequence ID" value="SJZ56277.1"/>
    <property type="molecule type" value="Genomic_DNA"/>
</dbReference>
<organism evidence="1 2">
    <name type="scientific">Segatella oulorum</name>
    <dbReference type="NCBI Taxonomy" id="28136"/>
    <lineage>
        <taxon>Bacteria</taxon>
        <taxon>Pseudomonadati</taxon>
        <taxon>Bacteroidota</taxon>
        <taxon>Bacteroidia</taxon>
        <taxon>Bacteroidales</taxon>
        <taxon>Prevotellaceae</taxon>
        <taxon>Segatella</taxon>
    </lineage>
</organism>
<evidence type="ECO:0000313" key="2">
    <source>
        <dbReference type="Proteomes" id="UP000190065"/>
    </source>
</evidence>
<dbReference type="AlphaFoldDB" id="A0A1T4LNR1"/>